<dbReference type="InterPro" id="IPR000291">
    <property type="entry name" value="D-Ala_lig_Van_CS"/>
</dbReference>
<dbReference type="Pfam" id="PF07478">
    <property type="entry name" value="Dala_Dala_lig_C"/>
    <property type="match status" value="1"/>
</dbReference>
<dbReference type="InterPro" id="IPR011127">
    <property type="entry name" value="Dala_Dala_lig_N"/>
</dbReference>
<evidence type="ECO:0000256" key="21">
    <source>
        <dbReference type="ARBA" id="ARBA00077154"/>
    </source>
</evidence>
<dbReference type="NCBIfam" id="NF002378">
    <property type="entry name" value="PRK01372.1"/>
    <property type="match status" value="1"/>
</dbReference>
<keyword evidence="7 22" id="KW-0963">Cytoplasm</keyword>
<comment type="function">
    <text evidence="2 22">Cell wall formation.</text>
</comment>
<comment type="subcellular location">
    <subcellularLocation>
        <location evidence="3 22">Cytoplasm</location>
    </subcellularLocation>
</comment>
<evidence type="ECO:0000256" key="11">
    <source>
        <dbReference type="ARBA" id="ARBA00022840"/>
    </source>
</evidence>
<dbReference type="PANTHER" id="PTHR23132:SF25">
    <property type="entry name" value="D-ALANINE--D-ALANINE LIGASE A"/>
    <property type="match status" value="1"/>
</dbReference>
<comment type="catalytic activity">
    <reaction evidence="17 22">
        <text>2 D-alanine + ATP = D-alanyl-D-alanine + ADP + phosphate + H(+)</text>
        <dbReference type="Rhea" id="RHEA:11224"/>
        <dbReference type="ChEBI" id="CHEBI:15378"/>
        <dbReference type="ChEBI" id="CHEBI:30616"/>
        <dbReference type="ChEBI" id="CHEBI:43474"/>
        <dbReference type="ChEBI" id="CHEBI:57416"/>
        <dbReference type="ChEBI" id="CHEBI:57822"/>
        <dbReference type="ChEBI" id="CHEBI:456216"/>
        <dbReference type="EC" id="6.3.2.4"/>
    </reaction>
</comment>
<keyword evidence="11 26" id="KW-0067">ATP-binding</keyword>
<evidence type="ECO:0000256" key="9">
    <source>
        <dbReference type="ARBA" id="ARBA00022723"/>
    </source>
</evidence>
<keyword evidence="8 22" id="KW-0436">Ligase</keyword>
<dbReference type="InterPro" id="IPR011761">
    <property type="entry name" value="ATP-grasp"/>
</dbReference>
<dbReference type="NCBIfam" id="NF002528">
    <property type="entry name" value="PRK01966.1-4"/>
    <property type="match status" value="1"/>
</dbReference>
<dbReference type="GO" id="GO:0008716">
    <property type="term" value="F:D-alanine-D-alanine ligase activity"/>
    <property type="evidence" value="ECO:0007669"/>
    <property type="project" value="UniProtKB-UniRule"/>
</dbReference>
<dbReference type="GO" id="GO:0005524">
    <property type="term" value="F:ATP binding"/>
    <property type="evidence" value="ECO:0007669"/>
    <property type="project" value="UniProtKB-UniRule"/>
</dbReference>
<evidence type="ECO:0000313" key="29">
    <source>
        <dbReference type="Proteomes" id="UP000004416"/>
    </source>
</evidence>
<comment type="cofactor">
    <cofactor evidence="1">
        <name>Mn(2+)</name>
        <dbReference type="ChEBI" id="CHEBI:29035"/>
    </cofactor>
</comment>
<evidence type="ECO:0000256" key="26">
    <source>
        <dbReference type="PROSITE-ProRule" id="PRU00409"/>
    </source>
</evidence>
<reference evidence="28 29" key="1">
    <citation type="submission" date="2011-08" db="EMBL/GenBank/DDBJ databases">
        <authorList>
            <person name="Weinstock G."/>
            <person name="Sodergren E."/>
            <person name="Clifton S."/>
            <person name="Fulton L."/>
            <person name="Fulton B."/>
            <person name="Courtney L."/>
            <person name="Fronick C."/>
            <person name="Harrison M."/>
            <person name="Strong C."/>
            <person name="Farmer C."/>
            <person name="Delahaunty K."/>
            <person name="Markovic C."/>
            <person name="Hall O."/>
            <person name="Minx P."/>
            <person name="Tomlinson C."/>
            <person name="Mitreva M."/>
            <person name="Hou S."/>
            <person name="Chen J."/>
            <person name="Wollam A."/>
            <person name="Pepin K.H."/>
            <person name="Johnson M."/>
            <person name="Bhonagiri V."/>
            <person name="Zhang X."/>
            <person name="Suruliraj S."/>
            <person name="Warren W."/>
            <person name="Chinwalla A."/>
            <person name="Mardis E.R."/>
            <person name="Wilson R.K."/>
        </authorList>
    </citation>
    <scope>NUCLEOTIDE SEQUENCE [LARGE SCALE GENOMIC DNA]</scope>
    <source>
        <strain evidence="28 29">DP7</strain>
    </source>
</reference>
<evidence type="ECO:0000256" key="19">
    <source>
        <dbReference type="ARBA" id="ARBA00068427"/>
    </source>
</evidence>
<comment type="caution">
    <text evidence="28">The sequence shown here is derived from an EMBL/GenBank/DDBJ whole genome shotgun (WGS) entry which is preliminary data.</text>
</comment>
<evidence type="ECO:0000256" key="1">
    <source>
        <dbReference type="ARBA" id="ARBA00001936"/>
    </source>
</evidence>
<evidence type="ECO:0000256" key="10">
    <source>
        <dbReference type="ARBA" id="ARBA00022741"/>
    </source>
</evidence>
<feature type="binding site" evidence="25">
    <location>
        <position position="316"/>
    </location>
    <ligand>
        <name>Mg(2+)</name>
        <dbReference type="ChEBI" id="CHEBI:18420"/>
        <label>2</label>
    </ligand>
</feature>
<comment type="pathway">
    <text evidence="4 22">Cell wall biogenesis; peptidoglycan biosynthesis.</text>
</comment>
<evidence type="ECO:0000256" key="20">
    <source>
        <dbReference type="ARBA" id="ARBA00076288"/>
    </source>
</evidence>
<dbReference type="HAMAP" id="MF_00047">
    <property type="entry name" value="Dala_Dala_lig"/>
    <property type="match status" value="1"/>
</dbReference>
<dbReference type="PROSITE" id="PS00843">
    <property type="entry name" value="DALA_DALA_LIGASE_1"/>
    <property type="match status" value="1"/>
</dbReference>
<dbReference type="GO" id="GO:0008360">
    <property type="term" value="P:regulation of cell shape"/>
    <property type="evidence" value="ECO:0007669"/>
    <property type="project" value="UniProtKB-KW"/>
</dbReference>
<keyword evidence="9 25" id="KW-0479">Metal-binding</keyword>
<evidence type="ECO:0000256" key="18">
    <source>
        <dbReference type="ARBA" id="ARBA00060592"/>
    </source>
</evidence>
<gene>
    <name evidence="22" type="primary">ddl</name>
    <name evidence="28" type="ORF">HMPREF0322_02064</name>
</gene>
<evidence type="ECO:0000256" key="23">
    <source>
        <dbReference type="PIRSR" id="PIRSR039102-1"/>
    </source>
</evidence>
<keyword evidence="10 24" id="KW-0547">Nucleotide-binding</keyword>
<dbReference type="PROSITE" id="PS00844">
    <property type="entry name" value="DALA_DALA_LIGASE_2"/>
    <property type="match status" value="1"/>
</dbReference>
<feature type="binding site" evidence="24">
    <location>
        <begin position="223"/>
        <end position="230"/>
    </location>
    <ligand>
        <name>ATP</name>
        <dbReference type="ChEBI" id="CHEBI:30616"/>
    </ligand>
</feature>
<dbReference type="Proteomes" id="UP000004416">
    <property type="component" value="Unassembled WGS sequence"/>
</dbReference>
<feature type="binding site" evidence="24">
    <location>
        <begin position="315"/>
        <end position="316"/>
    </location>
    <ligand>
        <name>ATP</name>
        <dbReference type="ChEBI" id="CHEBI:30616"/>
    </ligand>
</feature>
<keyword evidence="15 25" id="KW-0464">Manganese</keyword>
<dbReference type="EMBL" id="AFZX01000045">
    <property type="protein sequence ID" value="EHL07305.1"/>
    <property type="molecule type" value="Genomic_DNA"/>
</dbReference>
<dbReference type="GO" id="GO:0005829">
    <property type="term" value="C:cytosol"/>
    <property type="evidence" value="ECO:0007669"/>
    <property type="project" value="TreeGrafter"/>
</dbReference>
<accession>G9XM78</accession>
<dbReference type="InterPro" id="IPR005905">
    <property type="entry name" value="D_ala_D_ala"/>
</dbReference>
<evidence type="ECO:0000256" key="4">
    <source>
        <dbReference type="ARBA" id="ARBA00004752"/>
    </source>
</evidence>
<evidence type="ECO:0000256" key="13">
    <source>
        <dbReference type="ARBA" id="ARBA00022960"/>
    </source>
</evidence>
<evidence type="ECO:0000256" key="15">
    <source>
        <dbReference type="ARBA" id="ARBA00023211"/>
    </source>
</evidence>
<feature type="domain" description="ATP-grasp" evidence="27">
    <location>
        <begin position="144"/>
        <end position="349"/>
    </location>
</feature>
<evidence type="ECO:0000256" key="17">
    <source>
        <dbReference type="ARBA" id="ARBA00047614"/>
    </source>
</evidence>
<keyword evidence="13 22" id="KW-0133">Cell shape</keyword>
<dbReference type="SUPFAM" id="SSF56059">
    <property type="entry name" value="Glutathione synthetase ATP-binding domain-like"/>
    <property type="match status" value="1"/>
</dbReference>
<feature type="binding site" evidence="25">
    <location>
        <position position="316"/>
    </location>
    <ligand>
        <name>Mg(2+)</name>
        <dbReference type="ChEBI" id="CHEBI:18420"/>
        <label>1</label>
    </ligand>
</feature>
<dbReference type="PANTHER" id="PTHR23132">
    <property type="entry name" value="D-ALANINE--D-ALANINE LIGASE"/>
    <property type="match status" value="1"/>
</dbReference>
<feature type="active site" evidence="23">
    <location>
        <position position="193"/>
    </location>
</feature>
<feature type="active site" evidence="23">
    <location>
        <position position="20"/>
    </location>
</feature>
<feature type="active site" evidence="23">
    <location>
        <position position="327"/>
    </location>
</feature>
<evidence type="ECO:0000256" key="12">
    <source>
        <dbReference type="ARBA" id="ARBA00022842"/>
    </source>
</evidence>
<evidence type="ECO:0000256" key="2">
    <source>
        <dbReference type="ARBA" id="ARBA00003921"/>
    </source>
</evidence>
<dbReference type="FunFam" id="3.30.470.20:FF:000008">
    <property type="entry name" value="D-alanine--D-alanine ligase"/>
    <property type="match status" value="1"/>
</dbReference>
<evidence type="ECO:0000256" key="3">
    <source>
        <dbReference type="ARBA" id="ARBA00004496"/>
    </source>
</evidence>
<comment type="cofactor">
    <cofactor evidence="25">
        <name>Mg(2+)</name>
        <dbReference type="ChEBI" id="CHEBI:18420"/>
    </cofactor>
    <cofactor evidence="25">
        <name>Mn(2+)</name>
        <dbReference type="ChEBI" id="CHEBI:29035"/>
    </cofactor>
    <text evidence="25">Binds 2 magnesium or manganese ions per subunit.</text>
</comment>
<evidence type="ECO:0000256" key="7">
    <source>
        <dbReference type="ARBA" id="ARBA00022490"/>
    </source>
</evidence>
<evidence type="ECO:0000259" key="27">
    <source>
        <dbReference type="PROSITE" id="PS50975"/>
    </source>
</evidence>
<feature type="binding site" evidence="25">
    <location>
        <position position="318"/>
    </location>
    <ligand>
        <name>Mg(2+)</name>
        <dbReference type="ChEBI" id="CHEBI:18420"/>
        <label>2</label>
    </ligand>
</feature>
<feature type="binding site" evidence="24">
    <location>
        <begin position="185"/>
        <end position="187"/>
    </location>
    <ligand>
        <name>ATP</name>
        <dbReference type="ChEBI" id="CHEBI:30616"/>
    </ligand>
</feature>
<feature type="binding site" evidence="25">
    <location>
        <position position="303"/>
    </location>
    <ligand>
        <name>Mg(2+)</name>
        <dbReference type="ChEBI" id="CHEBI:18420"/>
        <label>1</label>
    </ligand>
</feature>
<keyword evidence="14 22" id="KW-0573">Peptidoglycan synthesis</keyword>
<dbReference type="Gene3D" id="3.30.1490.20">
    <property type="entry name" value="ATP-grasp fold, A domain"/>
    <property type="match status" value="1"/>
</dbReference>
<dbReference type="SUPFAM" id="SSF52440">
    <property type="entry name" value="PreATP-grasp domain"/>
    <property type="match status" value="1"/>
</dbReference>
<dbReference type="HOGENOM" id="CLU_039268_0_0_9"/>
<sequence length="365" mass="40267">MGTPMTRQKIIILFGGQSGEHEVSLNSASSVLKAIDQEKYEIETIGIAKNGQWHWGIRPEQWQQDPALEGIPVILAHDPTNPRFIALDGSSLPQDGKFALIFPVLHGPFGEDGTIQGLFEMANIPYAGSGVLGSALGMDKDRMKAVFTEAGLPQAPYITVLRTMLQKPMEQLLDNIEHSLGYPCFVKPANLGSSVGISKARNKEELIQALQLAAEYDRKLVVEQNIVGREIELSVLGNEDAQASIPGEILPAKDFYDYEAKYIDTGSQLVIPAPLAPEVVRSLQEKAVAAFKAVEACGLSRVDFFVTEGSQIYINEINTMPGFTQISMYPKLWEASGIPYTELITRLIELGFQRFRDSRSRKISR</sequence>
<keyword evidence="12 25" id="KW-0460">Magnesium</keyword>
<evidence type="ECO:0000256" key="22">
    <source>
        <dbReference type="HAMAP-Rule" id="MF_00047"/>
    </source>
</evidence>
<evidence type="ECO:0000256" key="14">
    <source>
        <dbReference type="ARBA" id="ARBA00022984"/>
    </source>
</evidence>
<dbReference type="PATRIC" id="fig|537010.4.peg.1937"/>
<dbReference type="GO" id="GO:0071555">
    <property type="term" value="P:cell wall organization"/>
    <property type="evidence" value="ECO:0007669"/>
    <property type="project" value="UniProtKB-KW"/>
</dbReference>
<keyword evidence="16 22" id="KW-0961">Cell wall biogenesis/degradation</keyword>
<evidence type="ECO:0000256" key="5">
    <source>
        <dbReference type="ARBA" id="ARBA00010871"/>
    </source>
</evidence>
<dbReference type="InterPro" id="IPR011095">
    <property type="entry name" value="Dala_Dala_lig_C"/>
</dbReference>
<dbReference type="Gene3D" id="3.40.50.20">
    <property type="match status" value="1"/>
</dbReference>
<dbReference type="Pfam" id="PF01820">
    <property type="entry name" value="Dala_Dala_lig_N"/>
    <property type="match status" value="1"/>
</dbReference>
<feature type="binding site" evidence="24">
    <location>
        <position position="140"/>
    </location>
    <ligand>
        <name>ATP</name>
        <dbReference type="ChEBI" id="CHEBI:30616"/>
    </ligand>
</feature>
<dbReference type="GO" id="GO:0046872">
    <property type="term" value="F:metal ion binding"/>
    <property type="evidence" value="ECO:0007669"/>
    <property type="project" value="UniProtKB-KW"/>
</dbReference>
<evidence type="ECO:0000256" key="24">
    <source>
        <dbReference type="PIRSR" id="PIRSR039102-2"/>
    </source>
</evidence>
<dbReference type="NCBIfam" id="TIGR01205">
    <property type="entry name" value="D_ala_D_alaTIGR"/>
    <property type="match status" value="1"/>
</dbReference>
<evidence type="ECO:0000256" key="6">
    <source>
        <dbReference type="ARBA" id="ARBA00012216"/>
    </source>
</evidence>
<dbReference type="InterPro" id="IPR013815">
    <property type="entry name" value="ATP_grasp_subdomain_1"/>
</dbReference>
<evidence type="ECO:0000256" key="25">
    <source>
        <dbReference type="PIRSR" id="PIRSR039102-3"/>
    </source>
</evidence>
<dbReference type="EC" id="6.3.2.4" evidence="6 22"/>
<dbReference type="GO" id="GO:0009252">
    <property type="term" value="P:peptidoglycan biosynthetic process"/>
    <property type="evidence" value="ECO:0007669"/>
    <property type="project" value="UniProtKB-UniRule"/>
</dbReference>
<name>G9XM78_DESHA</name>
<dbReference type="PROSITE" id="PS50975">
    <property type="entry name" value="ATP_GRASP"/>
    <property type="match status" value="1"/>
</dbReference>
<comment type="pathway">
    <text evidence="18">Glycan biosynthesis.</text>
</comment>
<dbReference type="NCBIfam" id="NF002526">
    <property type="entry name" value="PRK01966.1-2"/>
    <property type="match status" value="1"/>
</dbReference>
<feature type="binding site" evidence="24">
    <location>
        <begin position="193"/>
        <end position="194"/>
    </location>
    <ligand>
        <name>ATP</name>
        <dbReference type="ChEBI" id="CHEBI:30616"/>
    </ligand>
</feature>
<proteinExistence type="inferred from homology"/>
<dbReference type="PIRSF" id="PIRSF039102">
    <property type="entry name" value="Ddl/VanB"/>
    <property type="match status" value="1"/>
</dbReference>
<dbReference type="FunFam" id="3.30.1490.20:FF:000007">
    <property type="entry name" value="D-alanine--D-alanine ligase"/>
    <property type="match status" value="1"/>
</dbReference>
<dbReference type="UniPathway" id="UPA00219"/>
<dbReference type="AlphaFoldDB" id="G9XM78"/>
<evidence type="ECO:0000313" key="28">
    <source>
        <dbReference type="EMBL" id="EHL07305.1"/>
    </source>
</evidence>
<evidence type="ECO:0000256" key="8">
    <source>
        <dbReference type="ARBA" id="ARBA00022598"/>
    </source>
</evidence>
<evidence type="ECO:0000256" key="16">
    <source>
        <dbReference type="ARBA" id="ARBA00023316"/>
    </source>
</evidence>
<dbReference type="InterPro" id="IPR016185">
    <property type="entry name" value="PreATP-grasp_dom_sf"/>
</dbReference>
<comment type="similarity">
    <text evidence="5 22">Belongs to the D-alanine--D-alanine ligase family.</text>
</comment>
<protein>
    <recommendedName>
        <fullName evidence="19 22">D-alanine--D-alanine ligase</fullName>
        <ecNumber evidence="6 22">6.3.2.4</ecNumber>
    </recommendedName>
    <alternativeName>
        <fullName evidence="21 22">D-Ala-D-Ala ligase</fullName>
    </alternativeName>
    <alternativeName>
        <fullName evidence="20 22">D-alanylalanine synthetase</fullName>
    </alternativeName>
</protein>
<dbReference type="Gene3D" id="3.30.470.20">
    <property type="entry name" value="ATP-grasp fold, B domain"/>
    <property type="match status" value="1"/>
</dbReference>
<organism evidence="28 29">
    <name type="scientific">Desulfitobacterium hafniense DP7</name>
    <dbReference type="NCBI Taxonomy" id="537010"/>
    <lineage>
        <taxon>Bacteria</taxon>
        <taxon>Bacillati</taxon>
        <taxon>Bacillota</taxon>
        <taxon>Clostridia</taxon>
        <taxon>Eubacteriales</taxon>
        <taxon>Desulfitobacteriaceae</taxon>
        <taxon>Desulfitobacterium</taxon>
    </lineage>
</organism>